<dbReference type="Pfam" id="PF07940">
    <property type="entry name" value="Hepar_II_III_C"/>
    <property type="match status" value="1"/>
</dbReference>
<dbReference type="AlphaFoldDB" id="A0A420XMF5"/>
<gene>
    <name evidence="7" type="ORF">CLV35_3268</name>
</gene>
<dbReference type="PANTHER" id="PTHR39210">
    <property type="entry name" value="HEPARIN-SULFATE LYASE"/>
    <property type="match status" value="1"/>
</dbReference>
<evidence type="ECO:0000256" key="4">
    <source>
        <dbReference type="ARBA" id="ARBA00023239"/>
    </source>
</evidence>
<keyword evidence="3" id="KW-0574">Periplasm</keyword>
<dbReference type="EMBL" id="RBWV01000014">
    <property type="protein sequence ID" value="RKS71470.1"/>
    <property type="molecule type" value="Genomic_DNA"/>
</dbReference>
<evidence type="ECO:0000256" key="2">
    <source>
        <dbReference type="ARBA" id="ARBA00022729"/>
    </source>
</evidence>
<keyword evidence="8" id="KW-1185">Reference proteome</keyword>
<evidence type="ECO:0000256" key="5">
    <source>
        <dbReference type="SAM" id="SignalP"/>
    </source>
</evidence>
<feature type="chain" id="PRO_5019015429" evidence="5">
    <location>
        <begin position="33"/>
        <end position="649"/>
    </location>
</feature>
<dbReference type="Gene3D" id="2.70.98.70">
    <property type="match status" value="1"/>
</dbReference>
<feature type="signal peptide" evidence="5">
    <location>
        <begin position="1"/>
        <end position="32"/>
    </location>
</feature>
<dbReference type="OrthoDB" id="4592556at2"/>
<keyword evidence="2 5" id="KW-0732">Signal</keyword>
<name>A0A420XMF5_9ACTN</name>
<accession>A0A420XMF5</accession>
<evidence type="ECO:0000259" key="6">
    <source>
        <dbReference type="Pfam" id="PF07940"/>
    </source>
</evidence>
<proteinExistence type="predicted"/>
<evidence type="ECO:0000256" key="1">
    <source>
        <dbReference type="ARBA" id="ARBA00004418"/>
    </source>
</evidence>
<dbReference type="SUPFAM" id="SSF48230">
    <property type="entry name" value="Chondroitin AC/alginate lyase"/>
    <property type="match status" value="1"/>
</dbReference>
<dbReference type="InterPro" id="IPR008929">
    <property type="entry name" value="Chondroitin_lyas"/>
</dbReference>
<sequence>MRRPLRRAVAALAPLLGVASLVVPATSSPASAAVASSALGTFACTGFSGLDNPKILGSAKADIVSFVMADRFKAPGLPARKVGNGHGDITWRQPALGVSGQTWLASLKWLGPLLSATHDNAPGVGPHGHAYTAEQKQAQYARAALVTQDWIRDNPRWEQTDPRSAAQAPVSGAAHRLQFLLCLREKVGGQPWLDTAIARHVKFFVGRTTSPVSDRETFVYKTWKPPARWPRWKGANNIGLDQSLGVLGAACALGRRDWYSVAVRRIDKHAALVYDAQGVDNEQAPGYSAYNFGLWTKTLDRLNSCGGLSQTGVSTRLQKAVEFIAASHRPDGRQEQLGDTEAVSRPIYGTVAEYAATQGASGPVPTQRVGVYNGSIGGYVFGRSGWGVDRPFAQESFYSLRFGKGRIFHGHDDHTSVTYWARGKQVLADGGHPGYAKGAYRDYILSPQAHNVVTATAPFDRLAATKLTSSVQSDAGDAYTVSDTAYAGVTRQRSVLAVLPPQQDVMLVADTLTSATRHRYDQLWHLGPQFAATVAGGRASAVSGDTQVSVVPIVLPGAAAPRVTITRGSTKPLQGWISPEFYVHEKVSTVDVAATGARATILTAVVPAAAGAAVETSAVASPAGGWDVAVSVGGEATVAHLSATGQLSR</sequence>
<dbReference type="PANTHER" id="PTHR39210:SF1">
    <property type="entry name" value="HEPARIN-SULFATE LYASE"/>
    <property type="match status" value="1"/>
</dbReference>
<organism evidence="7 8">
    <name type="scientific">Motilibacter peucedani</name>
    <dbReference type="NCBI Taxonomy" id="598650"/>
    <lineage>
        <taxon>Bacteria</taxon>
        <taxon>Bacillati</taxon>
        <taxon>Actinomycetota</taxon>
        <taxon>Actinomycetes</taxon>
        <taxon>Motilibacterales</taxon>
        <taxon>Motilibacteraceae</taxon>
        <taxon>Motilibacter</taxon>
    </lineage>
</organism>
<comment type="caution">
    <text evidence="7">The sequence shown here is derived from an EMBL/GenBank/DDBJ whole genome shotgun (WGS) entry which is preliminary data.</text>
</comment>
<evidence type="ECO:0000256" key="3">
    <source>
        <dbReference type="ARBA" id="ARBA00022764"/>
    </source>
</evidence>
<dbReference type="RefSeq" id="WP_121194528.1">
    <property type="nucleotide sequence ID" value="NZ_RBWV01000014.1"/>
</dbReference>
<protein>
    <submittedName>
        <fullName evidence="7">Heparinase II/III-like protein</fullName>
    </submittedName>
</protein>
<comment type="subcellular location">
    <subcellularLocation>
        <location evidence="1">Periplasm</location>
    </subcellularLocation>
</comment>
<dbReference type="GO" id="GO:0016829">
    <property type="term" value="F:lyase activity"/>
    <property type="evidence" value="ECO:0007669"/>
    <property type="project" value="UniProtKB-KW"/>
</dbReference>
<dbReference type="Gene3D" id="1.50.10.100">
    <property type="entry name" value="Chondroitin AC/alginate lyase"/>
    <property type="match status" value="1"/>
</dbReference>
<reference evidence="7 8" key="1">
    <citation type="submission" date="2018-10" db="EMBL/GenBank/DDBJ databases">
        <title>Genomic Encyclopedia of Archaeal and Bacterial Type Strains, Phase II (KMG-II): from individual species to whole genera.</title>
        <authorList>
            <person name="Goeker M."/>
        </authorList>
    </citation>
    <scope>NUCLEOTIDE SEQUENCE [LARGE SCALE GENOMIC DNA]</scope>
    <source>
        <strain evidence="7 8">RP-AC37</strain>
    </source>
</reference>
<feature type="domain" description="Heparinase II/III-like C-terminal" evidence="6">
    <location>
        <begin position="408"/>
        <end position="541"/>
    </location>
</feature>
<dbReference type="InParanoid" id="A0A420XMF5"/>
<dbReference type="GO" id="GO:0042597">
    <property type="term" value="C:periplasmic space"/>
    <property type="evidence" value="ECO:0007669"/>
    <property type="project" value="UniProtKB-SubCell"/>
</dbReference>
<evidence type="ECO:0000313" key="7">
    <source>
        <dbReference type="EMBL" id="RKS71470.1"/>
    </source>
</evidence>
<keyword evidence="4" id="KW-0456">Lyase</keyword>
<evidence type="ECO:0000313" key="8">
    <source>
        <dbReference type="Proteomes" id="UP000281955"/>
    </source>
</evidence>
<dbReference type="InterPro" id="IPR012480">
    <property type="entry name" value="Hepar_II_III_C"/>
</dbReference>
<dbReference type="Proteomes" id="UP000281955">
    <property type="component" value="Unassembled WGS sequence"/>
</dbReference>